<dbReference type="SUPFAM" id="SSF48452">
    <property type="entry name" value="TPR-like"/>
    <property type="match status" value="1"/>
</dbReference>
<dbReference type="Gene3D" id="1.25.40.10">
    <property type="entry name" value="Tetratricopeptide repeat domain"/>
    <property type="match status" value="1"/>
</dbReference>
<reference evidence="2" key="1">
    <citation type="submission" date="2019-05" db="EMBL/GenBank/DDBJ databases">
        <title>Complete genome sequencing of Absiella argi strain JCM 30884.</title>
        <authorList>
            <person name="Sakamoto M."/>
            <person name="Murakami T."/>
            <person name="Mori H."/>
        </authorList>
    </citation>
    <scope>NUCLEOTIDE SEQUENCE [LARGE SCALE GENOMIC DNA]</scope>
    <source>
        <strain evidence="2">JCM 30884</strain>
    </source>
</reference>
<protein>
    <submittedName>
        <fullName evidence="1">Uncharacterized protein</fullName>
    </submittedName>
</protein>
<dbReference type="Proteomes" id="UP000464754">
    <property type="component" value="Chromosome"/>
</dbReference>
<organism evidence="1 2">
    <name type="scientific">Amedibacterium intestinale</name>
    <dbReference type="NCBI Taxonomy" id="2583452"/>
    <lineage>
        <taxon>Bacteria</taxon>
        <taxon>Bacillati</taxon>
        <taxon>Bacillota</taxon>
        <taxon>Erysipelotrichia</taxon>
        <taxon>Erysipelotrichales</taxon>
        <taxon>Erysipelotrichaceae</taxon>
        <taxon>Amedibacterium</taxon>
    </lineage>
</organism>
<proteinExistence type="predicted"/>
<name>A0A6N4THN0_9FIRM</name>
<keyword evidence="2" id="KW-1185">Reference proteome</keyword>
<dbReference type="KEGG" id="aarg:Aargi30884_11960"/>
<dbReference type="InterPro" id="IPR011990">
    <property type="entry name" value="TPR-like_helical_dom_sf"/>
</dbReference>
<accession>A0A6N4THN0</accession>
<dbReference type="AlphaFoldDB" id="A0A6N4THN0"/>
<sequence>MNSYGFFVYHLIKLLFEILIHGDTDSIIEIEQLLLNYTDALNDEEQIIFFILMANYYMQCNDIDKSYIYINQGYEKLEIFNNTLYLSILKHIEAGILSYLGFGNRAYICSIDALKYFQSTYYFKRILAINNTIGLSLVAMGLYKDAESHYLTVLNSLDGSAVEEKITILNNLSWCCTLGGMYDNAIYYSDLALKSGSKFKELLINKPYSLYKLDMKNEAAELIIEELKNDLPLYFECFLEVLYYRIVNDENMFIIKAKDLYELTIEKKDIEIRKLVLDLMIEYYKEKKDYSEIIECLENMLSCYRTL</sequence>
<evidence type="ECO:0000313" key="2">
    <source>
        <dbReference type="Proteomes" id="UP000464754"/>
    </source>
</evidence>
<dbReference type="RefSeq" id="WP_163051724.1">
    <property type="nucleotide sequence ID" value="NZ_AP019695.1"/>
</dbReference>
<dbReference type="EMBL" id="AP019695">
    <property type="protein sequence ID" value="BBK22293.1"/>
    <property type="molecule type" value="Genomic_DNA"/>
</dbReference>
<evidence type="ECO:0000313" key="1">
    <source>
        <dbReference type="EMBL" id="BBK22293.1"/>
    </source>
</evidence>
<gene>
    <name evidence="1" type="ORF">Aargi30884_11960</name>
</gene>